<proteinExistence type="predicted"/>
<keyword evidence="1" id="KW-0472">Membrane</keyword>
<keyword evidence="1" id="KW-0812">Transmembrane</keyword>
<feature type="transmembrane region" description="Helical" evidence="1">
    <location>
        <begin position="6"/>
        <end position="24"/>
    </location>
</feature>
<keyword evidence="1" id="KW-1133">Transmembrane helix</keyword>
<evidence type="ECO:0000313" key="2">
    <source>
        <dbReference type="EMBL" id="ERT07816.1"/>
    </source>
</evidence>
<dbReference type="EMBL" id="AUZM01000017">
    <property type="protein sequence ID" value="ERT07816.1"/>
    <property type="molecule type" value="Genomic_DNA"/>
</dbReference>
<evidence type="ECO:0000313" key="3">
    <source>
        <dbReference type="Proteomes" id="UP000017127"/>
    </source>
</evidence>
<keyword evidence="3" id="KW-1185">Reference proteome</keyword>
<gene>
    <name evidence="2" type="ORF">M595_2230</name>
</gene>
<dbReference type="AlphaFoldDB" id="U7QN27"/>
<name>U7QN27_9CYAN</name>
<organism evidence="2 3">
    <name type="scientific">Lyngbya aestuarii BL J</name>
    <dbReference type="NCBI Taxonomy" id="1348334"/>
    <lineage>
        <taxon>Bacteria</taxon>
        <taxon>Bacillati</taxon>
        <taxon>Cyanobacteriota</taxon>
        <taxon>Cyanophyceae</taxon>
        <taxon>Oscillatoriophycideae</taxon>
        <taxon>Oscillatoriales</taxon>
        <taxon>Microcoleaceae</taxon>
        <taxon>Lyngbya</taxon>
    </lineage>
</organism>
<accession>U7QN27</accession>
<comment type="caution">
    <text evidence="2">The sequence shown here is derived from an EMBL/GenBank/DDBJ whole genome shotgun (WGS) entry which is preliminary data.</text>
</comment>
<reference evidence="2 3" key="1">
    <citation type="journal article" date="2013" name="Front. Microbiol.">
        <title>Comparative genomic analyses of the cyanobacterium, Lyngbya aestuarii BL J, a powerful hydrogen producer.</title>
        <authorList>
            <person name="Kothari A."/>
            <person name="Vaughn M."/>
            <person name="Garcia-Pichel F."/>
        </authorList>
    </citation>
    <scope>NUCLEOTIDE SEQUENCE [LARGE SCALE GENOMIC DNA]</scope>
    <source>
        <strain evidence="2 3">BL J</strain>
    </source>
</reference>
<dbReference type="Proteomes" id="UP000017127">
    <property type="component" value="Unassembled WGS sequence"/>
</dbReference>
<protein>
    <submittedName>
        <fullName evidence="2">Uncharacterized protein</fullName>
    </submittedName>
</protein>
<sequence length="39" mass="4728">MIDSTFILFFSQQIAIILESFFIVTKRKKWRGQGFFGYY</sequence>
<evidence type="ECO:0000256" key="1">
    <source>
        <dbReference type="SAM" id="Phobius"/>
    </source>
</evidence>